<dbReference type="InterPro" id="IPR038765">
    <property type="entry name" value="Papain-like_cys_pep_sf"/>
</dbReference>
<dbReference type="EMBL" id="DS566035">
    <property type="status" value="NOT_ANNOTATED_CDS"/>
    <property type="molecule type" value="Genomic_DNA"/>
</dbReference>
<dbReference type="GO" id="GO:0004843">
    <property type="term" value="F:cysteine-type deubiquitinase activity"/>
    <property type="evidence" value="ECO:0000318"/>
    <property type="project" value="GO_Central"/>
</dbReference>
<dbReference type="GO" id="GO:0031647">
    <property type="term" value="P:regulation of protein stability"/>
    <property type="evidence" value="ECO:0000318"/>
    <property type="project" value="GO_Central"/>
</dbReference>
<reference evidence="5" key="2">
    <citation type="submission" date="2015-06" db="UniProtKB">
        <authorList>
            <consortium name="EnsemblProtists"/>
        </authorList>
    </citation>
    <scope>IDENTIFICATION</scope>
    <source>
        <strain evidence="5">Pr102</strain>
    </source>
</reference>
<name>H3GQU9_PHYRM</name>
<evidence type="ECO:0008006" key="7">
    <source>
        <dbReference type="Google" id="ProtNLM"/>
    </source>
</evidence>
<protein>
    <recommendedName>
        <fullName evidence="7">USP domain-containing protein</fullName>
    </recommendedName>
</protein>
<dbReference type="VEuPathDB" id="FungiDB:KRP22_7645"/>
<dbReference type="InterPro" id="IPR028889">
    <property type="entry name" value="USP"/>
</dbReference>
<dbReference type="CDD" id="cd17039">
    <property type="entry name" value="Ubl_ubiquitin_like"/>
    <property type="match status" value="1"/>
</dbReference>
<feature type="region of interest" description="Disordered" evidence="1">
    <location>
        <begin position="89"/>
        <end position="156"/>
    </location>
</feature>
<evidence type="ECO:0000259" key="4">
    <source>
        <dbReference type="PROSITE" id="PS50235"/>
    </source>
</evidence>
<dbReference type="OMA" id="HSTCAYM"/>
<feature type="compositionally biased region" description="Polar residues" evidence="1">
    <location>
        <begin position="1026"/>
        <end position="1048"/>
    </location>
</feature>
<dbReference type="Proteomes" id="UP000005238">
    <property type="component" value="Unassembled WGS sequence"/>
</dbReference>
<feature type="compositionally biased region" description="Polar residues" evidence="1">
    <location>
        <begin position="534"/>
        <end position="543"/>
    </location>
</feature>
<dbReference type="Gene3D" id="3.90.70.10">
    <property type="entry name" value="Cysteine proteinases"/>
    <property type="match status" value="1"/>
</dbReference>
<dbReference type="STRING" id="164328.H3GQU9"/>
<dbReference type="PROSITE" id="PS00972">
    <property type="entry name" value="USP_1"/>
    <property type="match status" value="1"/>
</dbReference>
<dbReference type="SUPFAM" id="SSF54001">
    <property type="entry name" value="Cysteine proteinases"/>
    <property type="match status" value="1"/>
</dbReference>
<feature type="region of interest" description="Disordered" evidence="1">
    <location>
        <begin position="1319"/>
        <end position="1389"/>
    </location>
</feature>
<evidence type="ECO:0000313" key="5">
    <source>
        <dbReference type="EnsemblProtists" id="Phyra79194"/>
    </source>
</evidence>
<accession>H3GQU9</accession>
<dbReference type="VEuPathDB" id="FungiDB:KRP23_2500"/>
<dbReference type="SUPFAM" id="SSF54236">
    <property type="entry name" value="Ubiquitin-like"/>
    <property type="match status" value="1"/>
</dbReference>
<evidence type="ECO:0000256" key="2">
    <source>
        <dbReference type="SAM" id="Phobius"/>
    </source>
</evidence>
<dbReference type="GO" id="GO:0016579">
    <property type="term" value="P:protein deubiquitination"/>
    <property type="evidence" value="ECO:0007669"/>
    <property type="project" value="InterPro"/>
</dbReference>
<organism evidence="5 6">
    <name type="scientific">Phytophthora ramorum</name>
    <name type="common">Sudden oak death agent</name>
    <dbReference type="NCBI Taxonomy" id="164328"/>
    <lineage>
        <taxon>Eukaryota</taxon>
        <taxon>Sar</taxon>
        <taxon>Stramenopiles</taxon>
        <taxon>Oomycota</taxon>
        <taxon>Peronosporomycetes</taxon>
        <taxon>Peronosporales</taxon>
        <taxon>Peronosporaceae</taxon>
        <taxon>Phytophthora</taxon>
    </lineage>
</organism>
<dbReference type="VEuPathDB" id="FungiDB:KRP23_2499"/>
<keyword evidence="6" id="KW-1185">Reference proteome</keyword>
<dbReference type="InterPro" id="IPR000626">
    <property type="entry name" value="Ubiquitin-like_dom"/>
</dbReference>
<dbReference type="InterPro" id="IPR029071">
    <property type="entry name" value="Ubiquitin-like_domsf"/>
</dbReference>
<feature type="domain" description="USP" evidence="4">
    <location>
        <begin position="223"/>
        <end position="656"/>
    </location>
</feature>
<dbReference type="GO" id="GO:0005634">
    <property type="term" value="C:nucleus"/>
    <property type="evidence" value="ECO:0000318"/>
    <property type="project" value="GO_Central"/>
</dbReference>
<dbReference type="PROSITE" id="PS50053">
    <property type="entry name" value="UBIQUITIN_2"/>
    <property type="match status" value="1"/>
</dbReference>
<dbReference type="eggNOG" id="KOG4598">
    <property type="taxonomic scope" value="Eukaryota"/>
</dbReference>
<dbReference type="FunFam" id="3.90.70.10:FF:000145">
    <property type="entry name" value="Clan CA, family C19, ubiquitin hydrolase-like cysteine peptidase"/>
    <property type="match status" value="1"/>
</dbReference>
<feature type="compositionally biased region" description="Acidic residues" evidence="1">
    <location>
        <begin position="546"/>
        <end position="557"/>
    </location>
</feature>
<evidence type="ECO:0000259" key="3">
    <source>
        <dbReference type="PROSITE" id="PS50053"/>
    </source>
</evidence>
<dbReference type="InterPro" id="IPR018200">
    <property type="entry name" value="USP_CS"/>
</dbReference>
<dbReference type="Pfam" id="PF00443">
    <property type="entry name" value="UCH"/>
    <property type="match status" value="1"/>
</dbReference>
<dbReference type="PANTHER" id="PTHR24006:SF702">
    <property type="entry name" value="UBIQUITIN CARBOXYL-TERMINAL HYDROLASE 47"/>
    <property type="match status" value="1"/>
</dbReference>
<keyword evidence="2" id="KW-0812">Transmembrane</keyword>
<dbReference type="PROSITE" id="PS50235">
    <property type="entry name" value="USP_3"/>
    <property type="match status" value="1"/>
</dbReference>
<evidence type="ECO:0000256" key="1">
    <source>
        <dbReference type="SAM" id="MobiDB-lite"/>
    </source>
</evidence>
<dbReference type="GO" id="GO:0005829">
    <property type="term" value="C:cytosol"/>
    <property type="evidence" value="ECO:0000318"/>
    <property type="project" value="GO_Central"/>
</dbReference>
<feature type="region of interest" description="Disordered" evidence="1">
    <location>
        <begin position="1026"/>
        <end position="1051"/>
    </location>
</feature>
<reference evidence="6" key="1">
    <citation type="journal article" date="2006" name="Science">
        <title>Phytophthora genome sequences uncover evolutionary origins and mechanisms of pathogenesis.</title>
        <authorList>
            <person name="Tyler B.M."/>
            <person name="Tripathy S."/>
            <person name="Zhang X."/>
            <person name="Dehal P."/>
            <person name="Jiang R.H."/>
            <person name="Aerts A."/>
            <person name="Arredondo F.D."/>
            <person name="Baxter L."/>
            <person name="Bensasson D."/>
            <person name="Beynon J.L."/>
            <person name="Chapman J."/>
            <person name="Damasceno C.M."/>
            <person name="Dorrance A.E."/>
            <person name="Dou D."/>
            <person name="Dickerman A.W."/>
            <person name="Dubchak I.L."/>
            <person name="Garbelotto M."/>
            <person name="Gijzen M."/>
            <person name="Gordon S.G."/>
            <person name="Govers F."/>
            <person name="Grunwald N.J."/>
            <person name="Huang W."/>
            <person name="Ivors K.L."/>
            <person name="Jones R.W."/>
            <person name="Kamoun S."/>
            <person name="Krampis K."/>
            <person name="Lamour K.H."/>
            <person name="Lee M.K."/>
            <person name="McDonald W.H."/>
            <person name="Medina M."/>
            <person name="Meijer H.J."/>
            <person name="Nordberg E.K."/>
            <person name="Maclean D.J."/>
            <person name="Ospina-Giraldo M.D."/>
            <person name="Morris P.F."/>
            <person name="Phuntumart V."/>
            <person name="Putnam N.H."/>
            <person name="Rash S."/>
            <person name="Rose J.K."/>
            <person name="Sakihama Y."/>
            <person name="Salamov A.A."/>
            <person name="Savidor A."/>
            <person name="Scheuring C.F."/>
            <person name="Smith B.M."/>
            <person name="Sobral B.W."/>
            <person name="Terry A."/>
            <person name="Torto-Alalibo T.A."/>
            <person name="Win J."/>
            <person name="Xu Z."/>
            <person name="Zhang H."/>
            <person name="Grigoriev I.V."/>
            <person name="Rokhsar D.S."/>
            <person name="Boore J.L."/>
        </authorList>
    </citation>
    <scope>NUCLEOTIDE SEQUENCE [LARGE SCALE GENOMIC DNA]</scope>
    <source>
        <strain evidence="6">Pr102</strain>
    </source>
</reference>
<dbReference type="EnsemblProtists" id="Phyra79194">
    <property type="protein sequence ID" value="Phyra79194"/>
    <property type="gene ID" value="Phyra79194"/>
</dbReference>
<sequence length="1389" mass="155853">MSGGGYLCGTIFSFMGFVFLVVVGSLLKLQPMYIHNAKTPNSGANSCFEAAMLYAVAMGVCYTMWRKEKLRAGELDFLTDTFTLKRDRANYGSEDSDEELPLAKNRSPTPRMVRNSENPLSMSDWRPGDPPRVSGMSWDSSDDDEASTSREQHRAQVASVLTQLPRADDDADSAASPSVQSTALTTYSSSGLEGLYDSPGYTSNGGSSYGSSGGYSRARNAFTGLSNQGATCYMNSLLQSMFMTPEFRQGLYNWTCRHAAKKAELTEQEEDEDSDEEADEDNIPLQLQNLFAKLQLTTQDSISTKALTKSFGWTGADVFQQHDVQELCRVLLDALEKSFKGTVNETLVNDLYQGSLKDYVQCCECGYESSRIDNFLDLSLVIRPFGSTEMMKTVEEAIELFLRPEVLDKENQWMCDRCKVKRDAIKGLKFSKLPYILMLQLKRFDFDYATMNRIKLHNEVTFPKYLDMNSYVSDENGGVRGKIARKMSMERHVLEGKNHPKSSEDVVPTIPSSPPPTPGLAAMGERMRRLSSMDESQPMTFVNNDEKEEEEEEDDVEGAASFDTWSSIFDPEVMIKRSGPHVYELYSVLIHSGSALGGHYYAYIKSLETGKWYNFNDSNVSEISDTELKTAFGGASGSGYSMRYSTCAYMLLYRLVSAEKNVNVILPDSIPQYLKDKIHADEDKIRKLEQERIEMAKKVQVKFFMKGSRPKNIEKAIYVYKTSTIREALETAYKEFAIEKDVVVPSIENVRLRGYNDYNCLLSDTYNDKEDMTLSSLGIYAGQQMFLEVKNDDEEWEDHDPTKLQLFIRRFVDPESEPTSSTSNTFQSSFMARCIQVDEGANIVSLCALIAKKFSVPAEQKIRLIKKSATTYSISAAKILNANDEERTRNLRLKMDLHLVNGTELYLEETPDLTLASPAEAFFEREANMITVNFKYLTSPAEPIRIDRRETIRALKERISAKIGLPSNKFKLLRGINSAGVEIKAIDSTLSKLSIGSNHTVFALEGTPLNTGEYNFRLMFYNPSNGSSVSPEGEDNNQGQPTVTSADDSNSHDFFDIDEVLVATGKDDSLLTFVDQIVISEEMLVEDIRQKVWNGLVQKDLINANGGNLTPSHVRLRDLRQSTMTSVLVDGQKLVEASKLAVYEGRSIVAELLSEPETTEVNHRIVEFAYVNRGTWRFVKNMRHEVVISTSDEENHPETCLADAASAALSIPAERLRFARIPYHRDSIDILEVVSYEFVPAASFAQKEVEYQELFLVLDADVQMSYMSNHERQLIQNFLAKKSEEKARALRAKYSSTSSGNNTYQYQKPKEAALVIRTRSRTSENKGTGSIGSSNGKNSNGVSIRTPTRRGEKVAARHHASSDTDDEDDTEYMAGKPEALDMDLFGDLS</sequence>
<feature type="region of interest" description="Disordered" evidence="1">
    <location>
        <begin position="534"/>
        <end position="559"/>
    </location>
</feature>
<dbReference type="HOGENOM" id="CLU_003606_1_0_1"/>
<proteinExistence type="predicted"/>
<dbReference type="InterPro" id="IPR001394">
    <property type="entry name" value="Peptidase_C19_UCH"/>
</dbReference>
<keyword evidence="2" id="KW-1133">Transmembrane helix</keyword>
<feature type="compositionally biased region" description="Low complexity" evidence="1">
    <location>
        <begin position="1325"/>
        <end position="1344"/>
    </location>
</feature>
<keyword evidence="2" id="KW-0472">Membrane</keyword>
<dbReference type="Gene3D" id="3.10.20.90">
    <property type="entry name" value="Phosphatidylinositol 3-kinase Catalytic Subunit, Chain A, domain 1"/>
    <property type="match status" value="2"/>
</dbReference>
<feature type="transmembrane region" description="Helical" evidence="2">
    <location>
        <begin position="6"/>
        <end position="27"/>
    </location>
</feature>
<feature type="region of interest" description="Disordered" evidence="1">
    <location>
        <begin position="496"/>
        <end position="521"/>
    </location>
</feature>
<dbReference type="PROSITE" id="PS00973">
    <property type="entry name" value="USP_2"/>
    <property type="match status" value="1"/>
</dbReference>
<evidence type="ECO:0000313" key="6">
    <source>
        <dbReference type="Proteomes" id="UP000005238"/>
    </source>
</evidence>
<feature type="domain" description="Ubiquitin-like" evidence="3">
    <location>
        <begin position="930"/>
        <end position="1001"/>
    </location>
</feature>
<dbReference type="InParanoid" id="H3GQU9"/>
<dbReference type="InterPro" id="IPR050164">
    <property type="entry name" value="Peptidase_C19"/>
</dbReference>
<dbReference type="VEuPathDB" id="FungiDB:KRP22_7646"/>
<dbReference type="PANTHER" id="PTHR24006">
    <property type="entry name" value="UBIQUITIN CARBOXYL-TERMINAL HYDROLASE"/>
    <property type="match status" value="1"/>
</dbReference>